<feature type="compositionally biased region" description="Basic and acidic residues" evidence="1">
    <location>
        <begin position="25"/>
        <end position="36"/>
    </location>
</feature>
<organism evidence="3 4">
    <name type="scientific">Lineolata rhizophorae</name>
    <dbReference type="NCBI Taxonomy" id="578093"/>
    <lineage>
        <taxon>Eukaryota</taxon>
        <taxon>Fungi</taxon>
        <taxon>Dikarya</taxon>
        <taxon>Ascomycota</taxon>
        <taxon>Pezizomycotina</taxon>
        <taxon>Dothideomycetes</taxon>
        <taxon>Dothideomycetes incertae sedis</taxon>
        <taxon>Lineolatales</taxon>
        <taxon>Lineolataceae</taxon>
        <taxon>Lineolata</taxon>
    </lineage>
</organism>
<name>A0A6A6P583_9PEZI</name>
<evidence type="ECO:0000313" key="3">
    <source>
        <dbReference type="EMBL" id="KAF2458912.1"/>
    </source>
</evidence>
<dbReference type="InterPro" id="IPR012312">
    <property type="entry name" value="Hemerythrin-like"/>
</dbReference>
<feature type="region of interest" description="Disordered" evidence="1">
    <location>
        <begin position="1"/>
        <end position="36"/>
    </location>
</feature>
<evidence type="ECO:0000259" key="2">
    <source>
        <dbReference type="Pfam" id="PF01814"/>
    </source>
</evidence>
<dbReference type="OrthoDB" id="10044044at2759"/>
<protein>
    <recommendedName>
        <fullName evidence="2">Hemerythrin-like domain-containing protein</fullName>
    </recommendedName>
</protein>
<dbReference type="InterPro" id="IPR053206">
    <property type="entry name" value="Dimeric_xanthone_biosynth"/>
</dbReference>
<dbReference type="Proteomes" id="UP000799766">
    <property type="component" value="Unassembled WGS sequence"/>
</dbReference>
<gene>
    <name evidence="3" type="ORF">BDY21DRAFT_282800</name>
</gene>
<dbReference type="PANTHER" id="PTHR38048:SF1">
    <property type="entry name" value="HEMERYTHRIN-LIKE DOMAIN-CONTAINING PROTEIN"/>
    <property type="match status" value="1"/>
</dbReference>
<keyword evidence="4" id="KW-1185">Reference proteome</keyword>
<dbReference type="AlphaFoldDB" id="A0A6A6P583"/>
<evidence type="ECO:0000256" key="1">
    <source>
        <dbReference type="SAM" id="MobiDB-lite"/>
    </source>
</evidence>
<accession>A0A6A6P583</accession>
<dbReference type="Gene3D" id="1.20.120.520">
    <property type="entry name" value="nmb1532 protein domain like"/>
    <property type="match status" value="1"/>
</dbReference>
<feature type="domain" description="Hemerythrin-like" evidence="2">
    <location>
        <begin position="52"/>
        <end position="181"/>
    </location>
</feature>
<evidence type="ECO:0000313" key="4">
    <source>
        <dbReference type="Proteomes" id="UP000799766"/>
    </source>
</evidence>
<sequence>MADLPESPKPAESNVGSEQCSEAAEEPKKELSKNEELPKLSAHDFRIYNRMSEHMDMFHNNFRLSWNTLYSACANGRRPAGMTMRQFIFSGLRFCQGLTFHHDIEEQHIFPLLGKRMPAFKKDGDPLKQHKQIHAGLDKLEAYLEECQSGAEDLRMDRMKEIMDSFGAVLWAHLDDEVRELGAENMRKYWSKDEIMRMPM</sequence>
<dbReference type="CDD" id="cd12108">
    <property type="entry name" value="Hr-like"/>
    <property type="match status" value="1"/>
</dbReference>
<dbReference type="PANTHER" id="PTHR38048">
    <property type="entry name" value="EXPRESSED PROTEIN"/>
    <property type="match status" value="1"/>
</dbReference>
<reference evidence="3" key="1">
    <citation type="journal article" date="2020" name="Stud. Mycol.">
        <title>101 Dothideomycetes genomes: a test case for predicting lifestyles and emergence of pathogens.</title>
        <authorList>
            <person name="Haridas S."/>
            <person name="Albert R."/>
            <person name="Binder M."/>
            <person name="Bloem J."/>
            <person name="Labutti K."/>
            <person name="Salamov A."/>
            <person name="Andreopoulos B."/>
            <person name="Baker S."/>
            <person name="Barry K."/>
            <person name="Bills G."/>
            <person name="Bluhm B."/>
            <person name="Cannon C."/>
            <person name="Castanera R."/>
            <person name="Culley D."/>
            <person name="Daum C."/>
            <person name="Ezra D."/>
            <person name="Gonzalez J."/>
            <person name="Henrissat B."/>
            <person name="Kuo A."/>
            <person name="Liang C."/>
            <person name="Lipzen A."/>
            <person name="Lutzoni F."/>
            <person name="Magnuson J."/>
            <person name="Mondo S."/>
            <person name="Nolan M."/>
            <person name="Ohm R."/>
            <person name="Pangilinan J."/>
            <person name="Park H.-J."/>
            <person name="Ramirez L."/>
            <person name="Alfaro M."/>
            <person name="Sun H."/>
            <person name="Tritt A."/>
            <person name="Yoshinaga Y."/>
            <person name="Zwiers L.-H."/>
            <person name="Turgeon B."/>
            <person name="Goodwin S."/>
            <person name="Spatafora J."/>
            <person name="Crous P."/>
            <person name="Grigoriev I."/>
        </authorList>
    </citation>
    <scope>NUCLEOTIDE SEQUENCE</scope>
    <source>
        <strain evidence="3">ATCC 16933</strain>
    </source>
</reference>
<dbReference type="EMBL" id="MU001676">
    <property type="protein sequence ID" value="KAF2458912.1"/>
    <property type="molecule type" value="Genomic_DNA"/>
</dbReference>
<proteinExistence type="predicted"/>
<dbReference type="Pfam" id="PF01814">
    <property type="entry name" value="Hemerythrin"/>
    <property type="match status" value="1"/>
</dbReference>